<dbReference type="InterPro" id="IPR003594">
    <property type="entry name" value="HATPase_dom"/>
</dbReference>
<dbReference type="RefSeq" id="WP_004073229.1">
    <property type="nucleotide sequence ID" value="NZ_CM001488.1"/>
</dbReference>
<sequence length="685" mass="75409">MNESNRFIAEFYNEAEELLSGVEDAVLDIEENPGDQEAVNRLFRAMHTIKGSGSMFGFDAISEFAHHVETALDKVRNGTLPVSKTLIDLILVSRDRITAMLAEANGAGPPVDPREGEQIIASLKGLLHSDVAEAPVDEFPKDEPEKACVPDAPAPQNEAVYRIRISPDPDIFAMGMDPVMLLYDLADMGECCVMVHTEKVPDLENISPESCYLFWDILLTTTKSVNAVKDVFIFVEDTCEIVIETVEEKAAALEASTVPRSGDILAECGDTHKKVIDQESDTLFKERLKPAQKEQKVVTQTHKSAVASTMRVPSDRLDKLINLVGELVITQARLTQVASNIDNTDLGESVEEIERLTGELRDSVLNIRMMPIGITFNKFRRLVRDLSSQLNKEIELITKGAETELDKTVLERLDDPLVHLIRNSIDHGVEPPDVRERTGKPKKGTIILSAGHRGTNVVITIQDDGKGLDIETIRKKAVETGVIPENAEIPDKKIFTQILAPGFSTTSEVTSVSGRGVGLDVVKRTIESLRGRIDIDSVPGEGTKITLILPLTLAIINGLLVNIEDDFFVLPLMSVEECVEIKSKEIETINGRNILNVRGNMVPYIRLRDRFHIAGRRPEVEHIVITNVNDSRIGFVVDHVIGGHQTVIKPLGPAFRYNKEISGATILGDGTVALILDTNVLLESA</sequence>
<dbReference type="InterPro" id="IPR005467">
    <property type="entry name" value="His_kinase_dom"/>
</dbReference>
<evidence type="ECO:0000256" key="7">
    <source>
        <dbReference type="ARBA" id="ARBA00022741"/>
    </source>
</evidence>
<feature type="domain" description="HPt" evidence="15">
    <location>
        <begin position="1"/>
        <end position="104"/>
    </location>
</feature>
<keyword evidence="9" id="KW-0067">ATP-binding</keyword>
<dbReference type="InterPro" id="IPR036890">
    <property type="entry name" value="HATPase_C_sf"/>
</dbReference>
<dbReference type="GO" id="GO:0005737">
    <property type="term" value="C:cytoplasm"/>
    <property type="evidence" value="ECO:0007669"/>
    <property type="project" value="InterPro"/>
</dbReference>
<dbReference type="InterPro" id="IPR037006">
    <property type="entry name" value="CheA-like_homodim_sf"/>
</dbReference>
<evidence type="ECO:0000259" key="14">
    <source>
        <dbReference type="PROSITE" id="PS50851"/>
    </source>
</evidence>
<dbReference type="PANTHER" id="PTHR43395">
    <property type="entry name" value="SENSOR HISTIDINE KINASE CHEA"/>
    <property type="match status" value="1"/>
</dbReference>
<dbReference type="Pfam" id="PF01584">
    <property type="entry name" value="CheW"/>
    <property type="match status" value="1"/>
</dbReference>
<dbReference type="Gene3D" id="2.30.30.40">
    <property type="entry name" value="SH3 Domains"/>
    <property type="match status" value="1"/>
</dbReference>
<keyword evidence="7" id="KW-0547">Nucleotide-binding</keyword>
<dbReference type="Pfam" id="PF02895">
    <property type="entry name" value="H-kinase_dim"/>
    <property type="match status" value="1"/>
</dbReference>
<dbReference type="CDD" id="cd16916">
    <property type="entry name" value="HATPase_CheA-like"/>
    <property type="match status" value="1"/>
</dbReference>
<evidence type="ECO:0000256" key="4">
    <source>
        <dbReference type="ARBA" id="ARBA00022500"/>
    </source>
</evidence>
<organism evidence="16 17">
    <name type="scientific">Desulfobacter postgatei 2ac9</name>
    <dbReference type="NCBI Taxonomy" id="879212"/>
    <lineage>
        <taxon>Bacteria</taxon>
        <taxon>Pseudomonadati</taxon>
        <taxon>Thermodesulfobacteriota</taxon>
        <taxon>Desulfobacteria</taxon>
        <taxon>Desulfobacterales</taxon>
        <taxon>Desulfobacteraceae</taxon>
        <taxon>Desulfobacter</taxon>
    </lineage>
</organism>
<proteinExistence type="predicted"/>
<feature type="domain" description="Histidine kinase" evidence="13">
    <location>
        <begin position="305"/>
        <end position="553"/>
    </location>
</feature>
<evidence type="ECO:0000259" key="13">
    <source>
        <dbReference type="PROSITE" id="PS50109"/>
    </source>
</evidence>
<dbReference type="PROSITE" id="PS50851">
    <property type="entry name" value="CHEW"/>
    <property type="match status" value="1"/>
</dbReference>
<evidence type="ECO:0000256" key="11">
    <source>
        <dbReference type="ARBA" id="ARBA00035100"/>
    </source>
</evidence>
<protein>
    <recommendedName>
        <fullName evidence="3">Chemotaxis protein CheA</fullName>
        <ecNumber evidence="2">2.7.13.3</ecNumber>
    </recommendedName>
</protein>
<evidence type="ECO:0000256" key="6">
    <source>
        <dbReference type="ARBA" id="ARBA00022679"/>
    </source>
</evidence>
<dbReference type="GO" id="GO:0006935">
    <property type="term" value="P:chemotaxis"/>
    <property type="evidence" value="ECO:0007669"/>
    <property type="project" value="UniProtKB-KW"/>
</dbReference>
<dbReference type="Gene3D" id="1.10.287.560">
    <property type="entry name" value="Histidine kinase CheA-like, homodimeric domain"/>
    <property type="match status" value="1"/>
</dbReference>
<keyword evidence="5 12" id="KW-0597">Phosphoprotein</keyword>
<keyword evidence="10" id="KW-0902">Two-component regulatory system</keyword>
<dbReference type="Gene3D" id="3.30.565.10">
    <property type="entry name" value="Histidine kinase-like ATPase, C-terminal domain"/>
    <property type="match status" value="1"/>
</dbReference>
<dbReference type="OrthoDB" id="9803176at2"/>
<dbReference type="PROSITE" id="PS50109">
    <property type="entry name" value="HIS_KIN"/>
    <property type="match status" value="1"/>
</dbReference>
<dbReference type="Gene3D" id="1.20.120.160">
    <property type="entry name" value="HPT domain"/>
    <property type="match status" value="1"/>
</dbReference>
<evidence type="ECO:0000313" key="17">
    <source>
        <dbReference type="Proteomes" id="UP000005778"/>
    </source>
</evidence>
<keyword evidence="8 16" id="KW-0418">Kinase</keyword>
<dbReference type="InterPro" id="IPR036097">
    <property type="entry name" value="HisK_dim/P_sf"/>
</dbReference>
<keyword evidence="17" id="KW-1185">Reference proteome</keyword>
<dbReference type="InterPro" id="IPR036641">
    <property type="entry name" value="HPT_dom_sf"/>
</dbReference>
<dbReference type="SMART" id="SM00387">
    <property type="entry name" value="HATPase_c"/>
    <property type="match status" value="1"/>
</dbReference>
<dbReference type="CDD" id="cd00088">
    <property type="entry name" value="HPT"/>
    <property type="match status" value="1"/>
</dbReference>
<dbReference type="Pfam" id="PF01627">
    <property type="entry name" value="Hpt"/>
    <property type="match status" value="1"/>
</dbReference>
<dbReference type="GO" id="GO:0000155">
    <property type="term" value="F:phosphorelay sensor kinase activity"/>
    <property type="evidence" value="ECO:0007669"/>
    <property type="project" value="InterPro"/>
</dbReference>
<evidence type="ECO:0000313" key="16">
    <source>
        <dbReference type="EMBL" id="EIM63862.1"/>
    </source>
</evidence>
<dbReference type="HOGENOM" id="CLU_000650_3_6_7"/>
<dbReference type="Proteomes" id="UP000005778">
    <property type="component" value="Chromosome"/>
</dbReference>
<dbReference type="InterPro" id="IPR002545">
    <property type="entry name" value="CheW-lke_dom"/>
</dbReference>
<dbReference type="InterPro" id="IPR036061">
    <property type="entry name" value="CheW-like_dom_sf"/>
</dbReference>
<dbReference type="SMART" id="SM00260">
    <property type="entry name" value="CheW"/>
    <property type="match status" value="1"/>
</dbReference>
<evidence type="ECO:0000256" key="12">
    <source>
        <dbReference type="PROSITE-ProRule" id="PRU00110"/>
    </source>
</evidence>
<dbReference type="STRING" id="879212.DespoDRAFT_01957"/>
<evidence type="ECO:0000259" key="15">
    <source>
        <dbReference type="PROSITE" id="PS50894"/>
    </source>
</evidence>
<dbReference type="SUPFAM" id="SSF47384">
    <property type="entry name" value="Homodimeric domain of signal transducing histidine kinase"/>
    <property type="match status" value="1"/>
</dbReference>
<evidence type="ECO:0000256" key="2">
    <source>
        <dbReference type="ARBA" id="ARBA00012438"/>
    </source>
</evidence>
<dbReference type="GO" id="GO:0005524">
    <property type="term" value="F:ATP binding"/>
    <property type="evidence" value="ECO:0007669"/>
    <property type="project" value="UniProtKB-KW"/>
</dbReference>
<dbReference type="EMBL" id="CM001488">
    <property type="protein sequence ID" value="EIM63862.1"/>
    <property type="molecule type" value="Genomic_DNA"/>
</dbReference>
<evidence type="ECO:0000256" key="3">
    <source>
        <dbReference type="ARBA" id="ARBA00021495"/>
    </source>
</evidence>
<keyword evidence="6" id="KW-0808">Transferase</keyword>
<dbReference type="InterPro" id="IPR008207">
    <property type="entry name" value="Sig_transdc_His_kin_Hpt_dom"/>
</dbReference>
<gene>
    <name evidence="16" type="ORF">DespoDRAFT_01957</name>
</gene>
<dbReference type="SUPFAM" id="SSF55874">
    <property type="entry name" value="ATPase domain of HSP90 chaperone/DNA topoisomerase II/histidine kinase"/>
    <property type="match status" value="1"/>
</dbReference>
<comment type="function">
    <text evidence="11">Involved in the transmission of sensory signals from the chemoreceptors to the flagellar motors. CheA is autophosphorylated; it can transfer its phosphate group to either CheB or CheY.</text>
</comment>
<dbReference type="SUPFAM" id="SSF47226">
    <property type="entry name" value="Histidine-containing phosphotransfer domain, HPT domain"/>
    <property type="match status" value="1"/>
</dbReference>
<evidence type="ECO:0000256" key="10">
    <source>
        <dbReference type="ARBA" id="ARBA00023012"/>
    </source>
</evidence>
<comment type="catalytic activity">
    <reaction evidence="1">
        <text>ATP + protein L-histidine = ADP + protein N-phospho-L-histidine.</text>
        <dbReference type="EC" id="2.7.13.3"/>
    </reaction>
</comment>
<evidence type="ECO:0000256" key="5">
    <source>
        <dbReference type="ARBA" id="ARBA00022553"/>
    </source>
</evidence>
<dbReference type="AlphaFoldDB" id="I5B2Z9"/>
<evidence type="ECO:0000256" key="1">
    <source>
        <dbReference type="ARBA" id="ARBA00000085"/>
    </source>
</evidence>
<dbReference type="PANTHER" id="PTHR43395:SF10">
    <property type="entry name" value="CHEMOTAXIS PROTEIN CHEA"/>
    <property type="match status" value="1"/>
</dbReference>
<dbReference type="InterPro" id="IPR004358">
    <property type="entry name" value="Sig_transdc_His_kin-like_C"/>
</dbReference>
<reference evidence="16 17" key="2">
    <citation type="submission" date="2012-02" db="EMBL/GenBank/DDBJ databases">
        <title>Improved High-Quality Draft sequence of Desulfobacter postgatei 2ac9.</title>
        <authorList>
            <consortium name="US DOE Joint Genome Institute"/>
            <person name="Lucas S."/>
            <person name="Han J."/>
            <person name="Lapidus A."/>
            <person name="Cheng J.-F."/>
            <person name="Goodwin L."/>
            <person name="Pitluck S."/>
            <person name="Peters L."/>
            <person name="Ovchinnikova G."/>
            <person name="Held B."/>
            <person name="Detter J.C."/>
            <person name="Han C."/>
            <person name="Tapia R."/>
            <person name="Land M."/>
            <person name="Hauser L."/>
            <person name="Kyrpides N."/>
            <person name="Ivanova N."/>
            <person name="Pagani I."/>
            <person name="Orellana R."/>
            <person name="Lovley D."/>
            <person name="Woyke T."/>
        </authorList>
    </citation>
    <scope>NUCLEOTIDE SEQUENCE [LARGE SCALE GENOMIC DNA]</scope>
    <source>
        <strain evidence="16 17">2ac9</strain>
    </source>
</reference>
<dbReference type="FunFam" id="3.30.565.10:FF:000016">
    <property type="entry name" value="Chemotaxis protein CheA, putative"/>
    <property type="match status" value="1"/>
</dbReference>
<dbReference type="SMART" id="SM00073">
    <property type="entry name" value="HPT"/>
    <property type="match status" value="1"/>
</dbReference>
<name>I5B2Z9_9BACT</name>
<feature type="domain" description="CheW-like" evidence="14">
    <location>
        <begin position="555"/>
        <end position="685"/>
    </location>
</feature>
<feature type="modified residue" description="Phosphohistidine" evidence="12">
    <location>
        <position position="47"/>
    </location>
</feature>
<dbReference type="InterPro" id="IPR051315">
    <property type="entry name" value="Bact_Chemotaxis_CheA"/>
</dbReference>
<dbReference type="eggNOG" id="COG0643">
    <property type="taxonomic scope" value="Bacteria"/>
</dbReference>
<dbReference type="Pfam" id="PF02518">
    <property type="entry name" value="HATPase_c"/>
    <property type="match status" value="1"/>
</dbReference>
<keyword evidence="4" id="KW-0145">Chemotaxis</keyword>
<dbReference type="PROSITE" id="PS50894">
    <property type="entry name" value="HPT"/>
    <property type="match status" value="1"/>
</dbReference>
<dbReference type="EC" id="2.7.13.3" evidence="2"/>
<dbReference type="SUPFAM" id="SSF50341">
    <property type="entry name" value="CheW-like"/>
    <property type="match status" value="1"/>
</dbReference>
<evidence type="ECO:0000256" key="8">
    <source>
        <dbReference type="ARBA" id="ARBA00022777"/>
    </source>
</evidence>
<accession>I5B2Z9</accession>
<dbReference type="CDD" id="cd00731">
    <property type="entry name" value="CheA_reg"/>
    <property type="match status" value="1"/>
</dbReference>
<dbReference type="PRINTS" id="PR00344">
    <property type="entry name" value="BCTRLSENSOR"/>
</dbReference>
<evidence type="ECO:0000256" key="9">
    <source>
        <dbReference type="ARBA" id="ARBA00022840"/>
    </source>
</evidence>
<reference evidence="16 17" key="1">
    <citation type="submission" date="2011-09" db="EMBL/GenBank/DDBJ databases">
        <authorList>
            <consortium name="US DOE Joint Genome Institute (JGI-PGF)"/>
            <person name="Lucas S."/>
            <person name="Han J."/>
            <person name="Lapidus A."/>
            <person name="Cheng J.-F."/>
            <person name="Goodwin L."/>
            <person name="Pitluck S."/>
            <person name="Peters L."/>
            <person name="Land M.L."/>
            <person name="Hauser L."/>
            <person name="Orellana R."/>
            <person name="Lovley D."/>
            <person name="Woyke T.J."/>
        </authorList>
    </citation>
    <scope>NUCLEOTIDE SEQUENCE [LARGE SCALE GENOMIC DNA]</scope>
    <source>
        <strain evidence="16 17">2ac9</strain>
    </source>
</reference>
<dbReference type="InterPro" id="IPR004105">
    <property type="entry name" value="CheA-like_dim"/>
</dbReference>
<dbReference type="SMART" id="SM01231">
    <property type="entry name" value="H-kinase_dim"/>
    <property type="match status" value="1"/>
</dbReference>